<dbReference type="PANTHER" id="PTHR10026">
    <property type="entry name" value="CYCLIN"/>
    <property type="match status" value="1"/>
</dbReference>
<feature type="compositionally biased region" description="Basic and acidic residues" evidence="2">
    <location>
        <begin position="814"/>
        <end position="854"/>
    </location>
</feature>
<organism evidence="3 4">
    <name type="scientific">Biomphalaria pfeifferi</name>
    <name type="common">Bloodfluke planorb</name>
    <name type="synonym">Freshwater snail</name>
    <dbReference type="NCBI Taxonomy" id="112525"/>
    <lineage>
        <taxon>Eukaryota</taxon>
        <taxon>Metazoa</taxon>
        <taxon>Spiralia</taxon>
        <taxon>Lophotrochozoa</taxon>
        <taxon>Mollusca</taxon>
        <taxon>Gastropoda</taxon>
        <taxon>Heterobranchia</taxon>
        <taxon>Euthyneura</taxon>
        <taxon>Panpulmonata</taxon>
        <taxon>Hygrophila</taxon>
        <taxon>Lymnaeoidea</taxon>
        <taxon>Planorbidae</taxon>
        <taxon>Biomphalaria</taxon>
    </lineage>
</organism>
<feature type="compositionally biased region" description="Pro residues" evidence="2">
    <location>
        <begin position="1260"/>
        <end position="1281"/>
    </location>
</feature>
<feature type="compositionally biased region" description="Low complexity" evidence="2">
    <location>
        <begin position="625"/>
        <end position="641"/>
    </location>
</feature>
<sequence>MLQASASHTMANAATPALYQHSQPSYDLLVMIDQPYGGQPQLARINFVAEPQPSKGLANSHHVVVPAASKAPSFSVGHSSGTSSSSKISFISSSETKAISTLPLPASINKYLPSVNRQPKFEQEFKKPDKVVNSNGVLTQAVPSTPKPITNVVLEGPLQVLDPTKLPFVQTERRSKLTTKELKPRPTTKELKPRPTTKELKPRPRTASQTSSSDDVKPASGLQRVPSSGPYCVAPANPQKSLDRRSSFPLPNVKEVKKPKCSLELTTLLNEQKKLLDTVKSVSAAKQDTQKAQMWSSTDDETSCDTNSIPDLDQMNIEEENEEEISEIYQNMEDLSCNFKWLFSEEKLQNTPSVESGISLEQELTFRQKQAMLIQTIGLKSGLTQLAVNTSVIFMHRFYMFRTVKDFPRVHLALGFAFAGGKVEESARKLEHLIRTAIEIIKSNKNREFLDRNDPLTYELDSQWRGKMEALIQNSCNIESTAYQEMRKLVLECETEIYAVIGFQLQIVHPHNYVIRMCALLGAENIKDISQYAYNLATASSQLTMLCLKYKPETIATMCLNIASKAHSVRFVSMKDPNVKWYQVLHSQTDIAEIESVSEEFLNLIKGCPLLPSWMTNLSRMSRTANNNRPQAAAAPRAGPSTAPPGTKPSQIPGTSSGAAAAASSVSHPSSSSSLATHPARPLQQNVDISQTSSTGQEAAGSPNGKQGTTAGDSGLGAAASIGQAKDSSHSRAQNAQMRPPTSSSAPAPPNNHQQQHRSHPSGRPQNPTPSVPPGTSSKPQPRHPGTSAQSSRPSNHHTTHSSSHTSSRPTSDPSRHHADPGKPHDPSRSHDHSRINHDVSKQKDPHRHQDPARHIQPRPEGQPDSGSKSQLSREESIALRHQQAKSAADYISAQESTEQPFSTSPSAPTQSPPESDANVVVNNSEIAKAPSHSTPPEQKVKSSDSSSQLQQQASKLSLSMYRERAKSKAANESLSVVEDSSQVPVMAEDTVFDALAGSTNNSPVEKSLKLSAANTPQNMDSPNAPSLKIKVKLDPSGERHYVKNTEPSLKLKIKPLKSDAADGDHVPGGSKMSSRSNTPFEEGEIIDESSPSLSSLEKKSEGLKIRLTVPRSGDSSSSYSRRESDHSSNGHERESHRSHHHSHHSRSHHHKSKKHSSKHDRSRHESKSSKRSAPDYLEERPSKAMRLETSGRHHENVSSQVLQHQNSGFSINDAFSSTLPNNIFDDDDEDDGSHAHPPITPPPDLMYRQSRQKLEYKRPPLPKGLPPPSPPPPPPSPPTL</sequence>
<dbReference type="GO" id="GO:0006357">
    <property type="term" value="P:regulation of transcription by RNA polymerase II"/>
    <property type="evidence" value="ECO:0007669"/>
    <property type="project" value="InterPro"/>
</dbReference>
<dbReference type="SUPFAM" id="SSF47954">
    <property type="entry name" value="Cyclin-like"/>
    <property type="match status" value="2"/>
</dbReference>
<evidence type="ECO:0000313" key="4">
    <source>
        <dbReference type="Proteomes" id="UP001233172"/>
    </source>
</evidence>
<feature type="region of interest" description="Disordered" evidence="2">
    <location>
        <begin position="1040"/>
        <end position="1281"/>
    </location>
</feature>
<feature type="compositionally biased region" description="Polar residues" evidence="2">
    <location>
        <begin position="1198"/>
        <end position="1222"/>
    </location>
</feature>
<feature type="compositionally biased region" description="Polar residues" evidence="2">
    <location>
        <begin position="683"/>
        <end position="697"/>
    </location>
</feature>
<dbReference type="GO" id="GO:0016538">
    <property type="term" value="F:cyclin-dependent protein serine/threonine kinase regulator activity"/>
    <property type="evidence" value="ECO:0007669"/>
    <property type="project" value="InterPro"/>
</dbReference>
<gene>
    <name evidence="3" type="ORF">Bpfe_020618</name>
</gene>
<feature type="compositionally biased region" description="Polar residues" evidence="2">
    <location>
        <begin position="921"/>
        <end position="937"/>
    </location>
</feature>
<feature type="compositionally biased region" description="Basic and acidic residues" evidence="2">
    <location>
        <begin position="171"/>
        <end position="202"/>
    </location>
</feature>
<keyword evidence="1" id="KW-0195">Cyclin</keyword>
<dbReference type="Proteomes" id="UP001233172">
    <property type="component" value="Unassembled WGS sequence"/>
</dbReference>
<dbReference type="InterPro" id="IPR036915">
    <property type="entry name" value="Cyclin-like_sf"/>
</dbReference>
<feature type="compositionally biased region" description="Low complexity" evidence="2">
    <location>
        <begin position="900"/>
        <end position="916"/>
    </location>
</feature>
<feature type="compositionally biased region" description="Basic residues" evidence="2">
    <location>
        <begin position="1137"/>
        <end position="1162"/>
    </location>
</feature>
<protein>
    <submittedName>
        <fullName evidence="3">Mucin-1</fullName>
    </submittedName>
</protein>
<feature type="compositionally biased region" description="Polar residues" evidence="2">
    <location>
        <begin position="971"/>
        <end position="982"/>
    </location>
</feature>
<feature type="compositionally biased region" description="Basic and acidic residues" evidence="2">
    <location>
        <begin position="1178"/>
        <end position="1197"/>
    </location>
</feature>
<name>A0AAD8B8F6_BIOPF</name>
<evidence type="ECO:0000313" key="3">
    <source>
        <dbReference type="EMBL" id="KAK0049886.1"/>
    </source>
</evidence>
<feature type="region of interest" description="Disordered" evidence="2">
    <location>
        <begin position="290"/>
        <end position="311"/>
    </location>
</feature>
<dbReference type="Gene3D" id="1.10.472.10">
    <property type="entry name" value="Cyclin-like"/>
    <property type="match status" value="2"/>
</dbReference>
<feature type="compositionally biased region" description="Low complexity" evidence="2">
    <location>
        <begin position="801"/>
        <end position="813"/>
    </location>
</feature>
<dbReference type="Pfam" id="PF21797">
    <property type="entry name" value="CycT2-like_C"/>
    <property type="match status" value="1"/>
</dbReference>
<feature type="compositionally biased region" description="Basic and acidic residues" evidence="2">
    <location>
        <begin position="1057"/>
        <end position="1066"/>
    </location>
</feature>
<dbReference type="InterPro" id="IPR043198">
    <property type="entry name" value="Cyclin/Ssn8"/>
</dbReference>
<dbReference type="EMBL" id="JASAOG010000120">
    <property type="protein sequence ID" value="KAK0049886.1"/>
    <property type="molecule type" value="Genomic_DNA"/>
</dbReference>
<comment type="caution">
    <text evidence="3">The sequence shown here is derived from an EMBL/GenBank/DDBJ whole genome shotgun (WGS) entry which is preliminary data.</text>
</comment>
<feature type="region of interest" description="Disordered" evidence="2">
    <location>
        <begin position="625"/>
        <end position="982"/>
    </location>
</feature>
<feature type="compositionally biased region" description="Low complexity" evidence="2">
    <location>
        <begin position="654"/>
        <end position="680"/>
    </location>
</feature>
<reference evidence="3" key="2">
    <citation type="submission" date="2023-04" db="EMBL/GenBank/DDBJ databases">
        <authorList>
            <person name="Bu L."/>
            <person name="Lu L."/>
            <person name="Laidemitt M.R."/>
            <person name="Zhang S.M."/>
            <person name="Mutuku M."/>
            <person name="Mkoji G."/>
            <person name="Steinauer M."/>
            <person name="Loker E.S."/>
        </authorList>
    </citation>
    <scope>NUCLEOTIDE SEQUENCE</scope>
    <source>
        <strain evidence="3">KasaAsao</strain>
        <tissue evidence="3">Whole Snail</tissue>
    </source>
</reference>
<reference evidence="3" key="1">
    <citation type="journal article" date="2023" name="PLoS Negl. Trop. Dis.">
        <title>A genome sequence for Biomphalaria pfeifferi, the major vector snail for the human-infecting parasite Schistosoma mansoni.</title>
        <authorList>
            <person name="Bu L."/>
            <person name="Lu L."/>
            <person name="Laidemitt M.R."/>
            <person name="Zhang S.M."/>
            <person name="Mutuku M."/>
            <person name="Mkoji G."/>
            <person name="Steinauer M."/>
            <person name="Loker E.S."/>
        </authorList>
    </citation>
    <scope>NUCLEOTIDE SEQUENCE</scope>
    <source>
        <strain evidence="3">KasaAsao</strain>
    </source>
</reference>
<feature type="compositionally biased region" description="Basic and acidic residues" evidence="2">
    <location>
        <begin position="1121"/>
        <end position="1136"/>
    </location>
</feature>
<feature type="compositionally biased region" description="Low complexity" evidence="2">
    <location>
        <begin position="944"/>
        <end position="960"/>
    </location>
</feature>
<evidence type="ECO:0000256" key="1">
    <source>
        <dbReference type="ARBA" id="ARBA00023127"/>
    </source>
</evidence>
<evidence type="ECO:0000256" key="2">
    <source>
        <dbReference type="SAM" id="MobiDB-lite"/>
    </source>
</evidence>
<keyword evidence="4" id="KW-1185">Reference proteome</keyword>
<feature type="region of interest" description="Disordered" evidence="2">
    <location>
        <begin position="165"/>
        <end position="253"/>
    </location>
</feature>
<proteinExistence type="predicted"/>
<accession>A0AAD8B8F6</accession>